<dbReference type="RefSeq" id="XP_065329267.1">
    <property type="nucleotide sequence ID" value="XM_065473195.1"/>
</dbReference>
<sequence length="115" mass="13311">MIKSNLTPERSLLFDRFNTSTSFVDGICYIHLQGEVCKCQKRSLGNVKTLAKFFESIKLKKPKTNEAIAVPTSNDQKSYQIEQCFKCEGIKVCVSEKIRYFEEIQFNHFFGSNRI</sequence>
<evidence type="ECO:0000313" key="1">
    <source>
        <dbReference type="EMBL" id="WUR03122.1"/>
    </source>
</evidence>
<organism evidence="1 2">
    <name type="scientific">Vairimorpha necatrix</name>
    <dbReference type="NCBI Taxonomy" id="6039"/>
    <lineage>
        <taxon>Eukaryota</taxon>
        <taxon>Fungi</taxon>
        <taxon>Fungi incertae sedis</taxon>
        <taxon>Microsporidia</taxon>
        <taxon>Nosematidae</taxon>
        <taxon>Vairimorpha</taxon>
    </lineage>
</organism>
<keyword evidence="2" id="KW-1185">Reference proteome</keyword>
<dbReference type="EMBL" id="CP142728">
    <property type="protein sequence ID" value="WUR03122.1"/>
    <property type="molecule type" value="Genomic_DNA"/>
</dbReference>
<name>A0AAX4JB63_9MICR</name>
<evidence type="ECO:0000313" key="2">
    <source>
        <dbReference type="Proteomes" id="UP001334084"/>
    </source>
</evidence>
<gene>
    <name evidence="1" type="ORF">VNE69_03332</name>
</gene>
<dbReference type="KEGG" id="vnx:VNE69_03332"/>
<dbReference type="Proteomes" id="UP001334084">
    <property type="component" value="Chromosome 3"/>
</dbReference>
<dbReference type="AlphaFoldDB" id="A0AAX4JB63"/>
<reference evidence="1" key="1">
    <citation type="journal article" date="2024" name="BMC Genomics">
        <title>Functional annotation of a divergent genome using sequence and structure-based similarity.</title>
        <authorList>
            <person name="Svedberg D."/>
            <person name="Winiger R.R."/>
            <person name="Berg A."/>
            <person name="Sharma H."/>
            <person name="Tellgren-Roth C."/>
            <person name="Debrunner-Vossbrinck B.A."/>
            <person name="Vossbrinck C.R."/>
            <person name="Barandun J."/>
        </authorList>
    </citation>
    <scope>NUCLEOTIDE SEQUENCE</scope>
    <source>
        <strain evidence="1">Illinois isolate</strain>
    </source>
</reference>
<dbReference type="GeneID" id="90540928"/>
<accession>A0AAX4JB63</accession>
<proteinExistence type="predicted"/>
<protein>
    <submittedName>
        <fullName evidence="1">Uncharacterized protein</fullName>
    </submittedName>
</protein>